<evidence type="ECO:0000313" key="2">
    <source>
        <dbReference type="Proteomes" id="UP000681162"/>
    </source>
</evidence>
<gene>
    <name evidence="1" type="ORF">J41TS12_24820</name>
</gene>
<reference evidence="1 2" key="1">
    <citation type="submission" date="2021-03" db="EMBL/GenBank/DDBJ databases">
        <title>Antimicrobial resistance genes in bacteria isolated from Japanese honey, and their potential for conferring macrolide and lincosamide resistance in the American foulbrood pathogen Paenibacillus larvae.</title>
        <authorList>
            <person name="Okamoto M."/>
            <person name="Kumagai M."/>
            <person name="Kanamori H."/>
            <person name="Takamatsu D."/>
        </authorList>
    </citation>
    <scope>NUCLEOTIDE SEQUENCE [LARGE SCALE GENOMIC DNA]</scope>
    <source>
        <strain evidence="1 2">J41TS12</strain>
    </source>
</reference>
<comment type="caution">
    <text evidence="1">The sequence shown here is derived from an EMBL/GenBank/DDBJ whole genome shotgun (WGS) entry which is preliminary data.</text>
</comment>
<proteinExistence type="predicted"/>
<name>A0A919XSI8_9BACL</name>
<dbReference type="RefSeq" id="WP_212939876.1">
    <property type="nucleotide sequence ID" value="NZ_BORR01000008.1"/>
</dbReference>
<dbReference type="AlphaFoldDB" id="A0A919XSI8"/>
<evidence type="ECO:0000313" key="1">
    <source>
        <dbReference type="EMBL" id="GIO37621.1"/>
    </source>
</evidence>
<accession>A0A919XSI8</accession>
<organism evidence="1 2">
    <name type="scientific">Paenibacillus antibioticophila</name>
    <dbReference type="NCBI Taxonomy" id="1274374"/>
    <lineage>
        <taxon>Bacteria</taxon>
        <taxon>Bacillati</taxon>
        <taxon>Bacillota</taxon>
        <taxon>Bacilli</taxon>
        <taxon>Bacillales</taxon>
        <taxon>Paenibacillaceae</taxon>
        <taxon>Paenibacillus</taxon>
    </lineage>
</organism>
<dbReference type="EMBL" id="BORR01000008">
    <property type="protein sequence ID" value="GIO37621.1"/>
    <property type="molecule type" value="Genomic_DNA"/>
</dbReference>
<keyword evidence="2" id="KW-1185">Reference proteome</keyword>
<dbReference type="Proteomes" id="UP000681162">
    <property type="component" value="Unassembled WGS sequence"/>
</dbReference>
<protein>
    <submittedName>
        <fullName evidence="1">Uncharacterized protein</fullName>
    </submittedName>
</protein>
<sequence>MPKGIKIAGVGAREAIIMQNVTKTSRLAKTSKLGDRVDPSILICLKKAAVGRKKKPRNQAREGRLAPWFLYEDHSILLLRVYKILGTPS</sequence>